<evidence type="ECO:0000313" key="2">
    <source>
        <dbReference type="EMBL" id="MCV9884882.1"/>
    </source>
</evidence>
<dbReference type="RefSeq" id="WP_264141780.1">
    <property type="nucleotide sequence ID" value="NZ_JAOYEY010000024.1"/>
</dbReference>
<name>A0ABT3DD58_9BACI</name>
<keyword evidence="1" id="KW-0472">Membrane</keyword>
<proteinExistence type="predicted"/>
<feature type="transmembrane region" description="Helical" evidence="1">
    <location>
        <begin position="108"/>
        <end position="128"/>
    </location>
</feature>
<keyword evidence="3" id="KW-1185">Reference proteome</keyword>
<dbReference type="Proteomes" id="UP001526147">
    <property type="component" value="Unassembled WGS sequence"/>
</dbReference>
<keyword evidence="1" id="KW-0812">Transmembrane</keyword>
<gene>
    <name evidence="2" type="ORF">OIH86_04395</name>
</gene>
<evidence type="ECO:0000313" key="3">
    <source>
        <dbReference type="Proteomes" id="UP001526147"/>
    </source>
</evidence>
<evidence type="ECO:0008006" key="4">
    <source>
        <dbReference type="Google" id="ProtNLM"/>
    </source>
</evidence>
<dbReference type="EMBL" id="JAOYEY010000024">
    <property type="protein sequence ID" value="MCV9884882.1"/>
    <property type="molecule type" value="Genomic_DNA"/>
</dbReference>
<feature type="transmembrane region" description="Helical" evidence="1">
    <location>
        <begin position="157"/>
        <end position="175"/>
    </location>
</feature>
<reference evidence="2 3" key="1">
    <citation type="submission" date="2022-10" db="EMBL/GenBank/DDBJ databases">
        <title>Draft genome assembly of moderately radiation resistant bacterium Metabacillus halosaccharovorans.</title>
        <authorList>
            <person name="Pal S."/>
            <person name="Gopinathan A."/>
        </authorList>
    </citation>
    <scope>NUCLEOTIDE SEQUENCE [LARGE SCALE GENOMIC DNA]</scope>
    <source>
        <strain evidence="2 3">VITHBRA001</strain>
    </source>
</reference>
<comment type="caution">
    <text evidence="2">The sequence shown here is derived from an EMBL/GenBank/DDBJ whole genome shotgun (WGS) entry which is preliminary data.</text>
</comment>
<evidence type="ECO:0000256" key="1">
    <source>
        <dbReference type="SAM" id="Phobius"/>
    </source>
</evidence>
<feature type="transmembrane region" description="Helical" evidence="1">
    <location>
        <begin position="134"/>
        <end position="150"/>
    </location>
</feature>
<organism evidence="2 3">
    <name type="scientific">Metabacillus halosaccharovorans</name>
    <dbReference type="NCBI Taxonomy" id="930124"/>
    <lineage>
        <taxon>Bacteria</taxon>
        <taxon>Bacillati</taxon>
        <taxon>Bacillota</taxon>
        <taxon>Bacilli</taxon>
        <taxon>Bacillales</taxon>
        <taxon>Bacillaceae</taxon>
        <taxon>Metabacillus</taxon>
    </lineage>
</organism>
<feature type="transmembrane region" description="Helical" evidence="1">
    <location>
        <begin position="79"/>
        <end position="101"/>
    </location>
</feature>
<protein>
    <recommendedName>
        <fullName evidence="4">DUF2157 domain-containing protein</fullName>
    </recommendedName>
</protein>
<feature type="transmembrane region" description="Helical" evidence="1">
    <location>
        <begin position="54"/>
        <end position="73"/>
    </location>
</feature>
<accession>A0ABT3DD58</accession>
<keyword evidence="1" id="KW-1133">Transmembrane helix</keyword>
<sequence>MDKTEIIIKEIHYWKENKLLPDTYCDFLLALYTEGNHFEETTASSANSKTGTNIIWTSAVFVLLLISALVTYFTELSFVLQTVTSGFLLLASILVTAFLLVRKGKFQMPLVITFIQLLITSLSFVEFVTEGNSFWIATTVVTNCLLWISIGGFLRIYYLLISGIIASLIFGVTLFI</sequence>